<keyword evidence="7 9" id="KW-0496">Mitochondrion</keyword>
<dbReference type="HOGENOM" id="CLU_048924_0_0_1"/>
<name>S7QPE3_GLOTA</name>
<dbReference type="Gene3D" id="3.10.450.320">
    <property type="entry name" value="Mitochondrial import inner membrane translocase subunit Tim21"/>
    <property type="match status" value="1"/>
</dbReference>
<evidence type="ECO:0000256" key="1">
    <source>
        <dbReference type="ARBA" id="ARBA00004304"/>
    </source>
</evidence>
<dbReference type="InterPro" id="IPR013261">
    <property type="entry name" value="Tim21"/>
</dbReference>
<dbReference type="KEGG" id="gtr:GLOTRDRAFT_124721"/>
<organism evidence="11 12">
    <name type="scientific">Gloeophyllum trabeum (strain ATCC 11539 / FP-39264 / Madison 617)</name>
    <name type="common">Brown rot fungus</name>
    <dbReference type="NCBI Taxonomy" id="670483"/>
    <lineage>
        <taxon>Eukaryota</taxon>
        <taxon>Fungi</taxon>
        <taxon>Dikarya</taxon>
        <taxon>Basidiomycota</taxon>
        <taxon>Agaricomycotina</taxon>
        <taxon>Agaricomycetes</taxon>
        <taxon>Gloeophyllales</taxon>
        <taxon>Gloeophyllaceae</taxon>
        <taxon>Gloeophyllum</taxon>
    </lineage>
</organism>
<gene>
    <name evidence="11" type="ORF">GLOTRDRAFT_124721</name>
</gene>
<comment type="similarity">
    <text evidence="2 9">Belongs to the TIM21 family.</text>
</comment>
<comment type="subunit">
    <text evidence="9">Component of the TIM23 complex.</text>
</comment>
<dbReference type="Proteomes" id="UP000030669">
    <property type="component" value="Unassembled WGS sequence"/>
</dbReference>
<dbReference type="OrthoDB" id="436405at2759"/>
<evidence type="ECO:0000256" key="5">
    <source>
        <dbReference type="ARBA" id="ARBA00022946"/>
    </source>
</evidence>
<keyword evidence="9" id="KW-0999">Mitochondrion inner membrane</keyword>
<keyword evidence="5" id="KW-0809">Transit peptide</keyword>
<evidence type="ECO:0000256" key="3">
    <source>
        <dbReference type="ARBA" id="ARBA00020726"/>
    </source>
</evidence>
<dbReference type="GO" id="GO:0005744">
    <property type="term" value="C:TIM23 mitochondrial import inner membrane translocase complex"/>
    <property type="evidence" value="ECO:0007669"/>
    <property type="project" value="UniProtKB-UniRule"/>
</dbReference>
<dbReference type="eggNOG" id="ENOG502S7ZJ">
    <property type="taxonomic scope" value="Eukaryota"/>
</dbReference>
<evidence type="ECO:0000313" key="11">
    <source>
        <dbReference type="EMBL" id="EPQ61441.1"/>
    </source>
</evidence>
<keyword evidence="9" id="KW-0653">Protein transport</keyword>
<dbReference type="Pfam" id="PF08294">
    <property type="entry name" value="TIM21"/>
    <property type="match status" value="1"/>
</dbReference>
<keyword evidence="9" id="KW-0811">Translocation</keyword>
<dbReference type="AlphaFoldDB" id="S7QPE3"/>
<dbReference type="PANTHER" id="PTHR13032">
    <property type="entry name" value="MITOCHONDRIAL IMPORT INNER MEMBRANE TRANSLOCASE SUBUNIT TIM21"/>
    <property type="match status" value="1"/>
</dbReference>
<accession>S7QPE3</accession>
<dbReference type="OMA" id="PLVFHNH"/>
<comment type="function">
    <text evidence="9">Essential component of the TIM23 complex, a complex that mediates the translocation of transit peptide-containing proteins across the mitochondrial inner membrane.</text>
</comment>
<sequence length="373" mass="41471">MSSRLVLLSSRLTRSHNLAKCFKSPPRNACRRAFATHRDPVVPSSLLSQALDQRQRAARREDSVGPFQLGIVPPTPDEVDNVKKWSELSAGGKVARATARTTSLTVILFGAGLSAMLIYALTSELFSRNSPTVLYSEACDKIKESPRVARYLPGPLVFHNNPPSSFRPRHRNHQVSSQVVTDASGKEHLLLNFYVHSRASESTFSASADSSFASIGNWIKDSTAHVSELSWDEYVAEMKVKANAVAESTQRLVRYLAGKPEPPRPRDTSTAVEPVEEKKEEKGRWWNLAGVFGSLRGAVGRGSHENASPTGDGKVWTDGEVHADLVKDTDGYFRFRYILVDIPNSRTRTPIRVFVERASDVRENEPVWRFQPS</sequence>
<evidence type="ECO:0000256" key="6">
    <source>
        <dbReference type="ARBA" id="ARBA00022989"/>
    </source>
</evidence>
<protein>
    <recommendedName>
        <fullName evidence="3 9">Mitochondrial import inner membrane translocase subunit Tim21</fullName>
    </recommendedName>
</protein>
<dbReference type="GO" id="GO:0030150">
    <property type="term" value="P:protein import into mitochondrial matrix"/>
    <property type="evidence" value="ECO:0007669"/>
    <property type="project" value="UniProtKB-UniRule"/>
</dbReference>
<keyword evidence="12" id="KW-1185">Reference proteome</keyword>
<evidence type="ECO:0000256" key="4">
    <source>
        <dbReference type="ARBA" id="ARBA00022692"/>
    </source>
</evidence>
<dbReference type="EMBL" id="KB469296">
    <property type="protein sequence ID" value="EPQ61441.1"/>
    <property type="molecule type" value="Genomic_DNA"/>
</dbReference>
<evidence type="ECO:0000313" key="12">
    <source>
        <dbReference type="Proteomes" id="UP000030669"/>
    </source>
</evidence>
<evidence type="ECO:0000256" key="2">
    <source>
        <dbReference type="ARBA" id="ARBA00010867"/>
    </source>
</evidence>
<keyword evidence="9" id="KW-0813">Transport</keyword>
<dbReference type="GeneID" id="19301136"/>
<proteinExistence type="inferred from homology"/>
<keyword evidence="4" id="KW-0812">Transmembrane</keyword>
<evidence type="ECO:0000256" key="10">
    <source>
        <dbReference type="SAM" id="MobiDB-lite"/>
    </source>
</evidence>
<dbReference type="InterPro" id="IPR038552">
    <property type="entry name" value="Tim21_IMS_sf"/>
</dbReference>
<evidence type="ECO:0000256" key="7">
    <source>
        <dbReference type="ARBA" id="ARBA00023128"/>
    </source>
</evidence>
<keyword evidence="8" id="KW-0472">Membrane</keyword>
<evidence type="ECO:0000256" key="9">
    <source>
        <dbReference type="RuleBase" id="RU367142"/>
    </source>
</evidence>
<reference evidence="11 12" key="1">
    <citation type="journal article" date="2012" name="Science">
        <title>The Paleozoic origin of enzymatic lignin decomposition reconstructed from 31 fungal genomes.</title>
        <authorList>
            <person name="Floudas D."/>
            <person name="Binder M."/>
            <person name="Riley R."/>
            <person name="Barry K."/>
            <person name="Blanchette R.A."/>
            <person name="Henrissat B."/>
            <person name="Martinez A.T."/>
            <person name="Otillar R."/>
            <person name="Spatafora J.W."/>
            <person name="Yadav J.S."/>
            <person name="Aerts A."/>
            <person name="Benoit I."/>
            <person name="Boyd A."/>
            <person name="Carlson A."/>
            <person name="Copeland A."/>
            <person name="Coutinho P.M."/>
            <person name="de Vries R.P."/>
            <person name="Ferreira P."/>
            <person name="Findley K."/>
            <person name="Foster B."/>
            <person name="Gaskell J."/>
            <person name="Glotzer D."/>
            <person name="Gorecki P."/>
            <person name="Heitman J."/>
            <person name="Hesse C."/>
            <person name="Hori C."/>
            <person name="Igarashi K."/>
            <person name="Jurgens J.A."/>
            <person name="Kallen N."/>
            <person name="Kersten P."/>
            <person name="Kohler A."/>
            <person name="Kuees U."/>
            <person name="Kumar T.K.A."/>
            <person name="Kuo A."/>
            <person name="LaButti K."/>
            <person name="Larrondo L.F."/>
            <person name="Lindquist E."/>
            <person name="Ling A."/>
            <person name="Lombard V."/>
            <person name="Lucas S."/>
            <person name="Lundell T."/>
            <person name="Martin R."/>
            <person name="McLaughlin D.J."/>
            <person name="Morgenstern I."/>
            <person name="Morin E."/>
            <person name="Murat C."/>
            <person name="Nagy L.G."/>
            <person name="Nolan M."/>
            <person name="Ohm R.A."/>
            <person name="Patyshakuliyeva A."/>
            <person name="Rokas A."/>
            <person name="Ruiz-Duenas F.J."/>
            <person name="Sabat G."/>
            <person name="Salamov A."/>
            <person name="Samejima M."/>
            <person name="Schmutz J."/>
            <person name="Slot J.C."/>
            <person name="St John F."/>
            <person name="Stenlid J."/>
            <person name="Sun H."/>
            <person name="Sun S."/>
            <person name="Syed K."/>
            <person name="Tsang A."/>
            <person name="Wiebenga A."/>
            <person name="Young D."/>
            <person name="Pisabarro A."/>
            <person name="Eastwood D.C."/>
            <person name="Martin F."/>
            <person name="Cullen D."/>
            <person name="Grigoriev I.V."/>
            <person name="Hibbett D.S."/>
        </authorList>
    </citation>
    <scope>NUCLEOTIDE SEQUENCE [LARGE SCALE GENOMIC DNA]</scope>
    <source>
        <strain evidence="11 12">ATCC 11539</strain>
    </source>
</reference>
<comment type="subcellular location">
    <subcellularLocation>
        <location evidence="9">Mitochondrion inner membrane</location>
        <topology evidence="9">Single-pass membrane protein</topology>
    </subcellularLocation>
    <subcellularLocation>
        <location evidence="1">Mitochondrion membrane</location>
        <topology evidence="1">Single-pass membrane protein</topology>
    </subcellularLocation>
</comment>
<dbReference type="PANTHER" id="PTHR13032:SF6">
    <property type="entry name" value="MITOCHONDRIAL IMPORT INNER MEMBRANE TRANSLOCASE SUBUNIT TIM21"/>
    <property type="match status" value="1"/>
</dbReference>
<evidence type="ECO:0000256" key="8">
    <source>
        <dbReference type="ARBA" id="ARBA00023136"/>
    </source>
</evidence>
<keyword evidence="6" id="KW-1133">Transmembrane helix</keyword>
<dbReference type="STRING" id="670483.S7QPE3"/>
<feature type="region of interest" description="Disordered" evidence="10">
    <location>
        <begin position="258"/>
        <end position="277"/>
    </location>
</feature>
<dbReference type="RefSeq" id="XP_007861601.1">
    <property type="nucleotide sequence ID" value="XM_007863410.1"/>
</dbReference>